<comment type="caution">
    <text evidence="1">The sequence shown here is derived from an EMBL/GenBank/DDBJ whole genome shotgun (WGS) entry which is preliminary data.</text>
</comment>
<dbReference type="PANTHER" id="PTHR45527:SF1">
    <property type="entry name" value="FATTY ACID SYNTHASE"/>
    <property type="match status" value="1"/>
</dbReference>
<organism evidence="1">
    <name type="scientific">Mycobacterium xenopi 4042</name>
    <dbReference type="NCBI Taxonomy" id="1299334"/>
    <lineage>
        <taxon>Bacteria</taxon>
        <taxon>Bacillati</taxon>
        <taxon>Actinomycetota</taxon>
        <taxon>Actinomycetes</taxon>
        <taxon>Mycobacteriales</taxon>
        <taxon>Mycobacteriaceae</taxon>
        <taxon>Mycobacterium</taxon>
    </lineage>
</organism>
<proteinExistence type="predicted"/>
<dbReference type="PANTHER" id="PTHR45527">
    <property type="entry name" value="NONRIBOSOMAL PEPTIDE SYNTHETASE"/>
    <property type="match status" value="1"/>
</dbReference>
<gene>
    <name evidence="1" type="ORF">I553_2269</name>
</gene>
<evidence type="ECO:0000313" key="1">
    <source>
        <dbReference type="EMBL" id="EUA66036.1"/>
    </source>
</evidence>
<dbReference type="AlphaFoldDB" id="X8DD82"/>
<sequence>MEEIFGALLHGGGVVVPEEVVGSPEDFRALLVGENVTVLTQTPSAAAVLSPEGLESVALLMAGEPCRWSWCSVGRRAGDDQRLRPTETTVCASRTASLRAGSGAPPIGSPVAGAAFFVLDSWLRPVPLVWPASCI</sequence>
<protein>
    <submittedName>
        <fullName evidence="1">AMP-binding enzyme family protein</fullName>
    </submittedName>
</protein>
<dbReference type="GO" id="GO:0044550">
    <property type="term" value="P:secondary metabolite biosynthetic process"/>
    <property type="evidence" value="ECO:0007669"/>
    <property type="project" value="TreeGrafter"/>
</dbReference>
<accession>X8DD82</accession>
<dbReference type="EMBL" id="JAOB01000020">
    <property type="protein sequence ID" value="EUA66036.1"/>
    <property type="molecule type" value="Genomic_DNA"/>
</dbReference>
<dbReference type="GO" id="GO:0043041">
    <property type="term" value="P:amino acid activation for nonribosomal peptide biosynthetic process"/>
    <property type="evidence" value="ECO:0007669"/>
    <property type="project" value="TreeGrafter"/>
</dbReference>
<dbReference type="GO" id="GO:0031177">
    <property type="term" value="F:phosphopantetheine binding"/>
    <property type="evidence" value="ECO:0007669"/>
    <property type="project" value="TreeGrafter"/>
</dbReference>
<dbReference type="GO" id="GO:0005829">
    <property type="term" value="C:cytosol"/>
    <property type="evidence" value="ECO:0007669"/>
    <property type="project" value="TreeGrafter"/>
</dbReference>
<dbReference type="Gene3D" id="3.40.50.980">
    <property type="match status" value="1"/>
</dbReference>
<reference evidence="1" key="1">
    <citation type="submission" date="2014-01" db="EMBL/GenBank/DDBJ databases">
        <authorList>
            <person name="Brown-Elliot B."/>
            <person name="Wallace R."/>
            <person name="Lenaerts A."/>
            <person name="Ordway D."/>
            <person name="DeGroote M.A."/>
            <person name="Parker T."/>
            <person name="Sizemore C."/>
            <person name="Tallon L.J."/>
            <person name="Sadzewicz L.K."/>
            <person name="Sengamalay N."/>
            <person name="Fraser C.M."/>
            <person name="Hine E."/>
            <person name="Shefchek K.A."/>
            <person name="Das S.P."/>
            <person name="Tettelin H."/>
        </authorList>
    </citation>
    <scope>NUCLEOTIDE SEQUENCE [LARGE SCALE GENOMIC DNA]</scope>
    <source>
        <strain evidence="1">4042</strain>
    </source>
</reference>
<dbReference type="PATRIC" id="fig|1299334.3.peg.2010"/>
<dbReference type="SUPFAM" id="SSF56801">
    <property type="entry name" value="Acetyl-CoA synthetase-like"/>
    <property type="match status" value="1"/>
</dbReference>
<name>X8DD82_MYCXE</name>